<dbReference type="Proteomes" id="UP001176883">
    <property type="component" value="Unassembled WGS sequence"/>
</dbReference>
<dbReference type="SMART" id="SM00028">
    <property type="entry name" value="TPR"/>
    <property type="match status" value="2"/>
</dbReference>
<dbReference type="InterPro" id="IPR019734">
    <property type="entry name" value="TPR_rpt"/>
</dbReference>
<gene>
    <name evidence="2" type="ORF">Q4Q35_20895</name>
</gene>
<dbReference type="Gene3D" id="1.25.40.10">
    <property type="entry name" value="Tetratricopeptide repeat domain"/>
    <property type="match status" value="1"/>
</dbReference>
<dbReference type="SUPFAM" id="SSF48452">
    <property type="entry name" value="TPR-like"/>
    <property type="match status" value="1"/>
</dbReference>
<dbReference type="InterPro" id="IPR030887">
    <property type="entry name" value="Beta-barrel_YaiO"/>
</dbReference>
<dbReference type="EMBL" id="JAUOEK010000184">
    <property type="protein sequence ID" value="MDO5972264.1"/>
    <property type="molecule type" value="Genomic_DNA"/>
</dbReference>
<reference evidence="2" key="1">
    <citation type="submission" date="2023-07" db="EMBL/GenBank/DDBJ databases">
        <title>Two novel species in the genus Flavivirga.</title>
        <authorList>
            <person name="Kwon K."/>
        </authorList>
    </citation>
    <scope>NUCLEOTIDE SEQUENCE</scope>
    <source>
        <strain evidence="2">KCTC 52353</strain>
    </source>
</reference>
<protein>
    <submittedName>
        <fullName evidence="2">YaiO family outer membrane beta-barrel protein</fullName>
    </submittedName>
</protein>
<evidence type="ECO:0000313" key="2">
    <source>
        <dbReference type="EMBL" id="MDO5972264.1"/>
    </source>
</evidence>
<name>A0ABT8WGX6_9FLAO</name>
<dbReference type="RefSeq" id="WP_303280002.1">
    <property type="nucleotide sequence ID" value="NZ_JAUOEK010000184.1"/>
</dbReference>
<feature type="domain" description="YaiO beta-barrel" evidence="1">
    <location>
        <begin position="179"/>
        <end position="347"/>
    </location>
</feature>
<evidence type="ECO:0000259" key="1">
    <source>
        <dbReference type="Pfam" id="PF19413"/>
    </source>
</evidence>
<dbReference type="InterPro" id="IPR011990">
    <property type="entry name" value="TPR-like_helical_dom_sf"/>
</dbReference>
<sequence>MNKHVFIILIFISFCSFGQQKAFKGDPDRAFKVARDLAFNKQRKQAQDTLLFILTKYPDYHDIRSFLASTYSWDGEYKKAKEAFDYVLKKAPDRLDTWQAAIKNELYSEAPFSALKMANKALLYFPNNPDILYLKASAEDGSGNPEEALLTINNILQESPNHEKSKAYKISLTDKLSLNMIGLNAAVDVYSETFDPMQYYLLKYVRQTKFGGIHFKINFNRRFQSNGLQYEVDMYPRIVKGLYAYVNFGLSNSFLFPNIRYGAELYKSLPKSFEASLGFRSLKYSTTTNIYTGSVGWYTGNSYWSFRAYVTPGDPGASKSGTLNYRKYRRDANNYLSINVGMGFSPDIYRFDFGGNEETIINLNSQKLNFGYYFSSKNNKNLWGALAGVSHQEISFNPGSYFWIYSFSLSWNMKFK</sequence>
<evidence type="ECO:0000313" key="3">
    <source>
        <dbReference type="Proteomes" id="UP001176883"/>
    </source>
</evidence>
<proteinExistence type="predicted"/>
<dbReference type="NCBIfam" id="TIGR04390">
    <property type="entry name" value="OMP_YaiO_dom"/>
    <property type="match status" value="1"/>
</dbReference>
<organism evidence="2 3">
    <name type="scientific">Flavivirga aquimarina</name>
    <dbReference type="NCBI Taxonomy" id="2027862"/>
    <lineage>
        <taxon>Bacteria</taxon>
        <taxon>Pseudomonadati</taxon>
        <taxon>Bacteroidota</taxon>
        <taxon>Flavobacteriia</taxon>
        <taxon>Flavobacteriales</taxon>
        <taxon>Flavobacteriaceae</taxon>
        <taxon>Flavivirga</taxon>
    </lineage>
</organism>
<keyword evidence="3" id="KW-1185">Reference proteome</keyword>
<dbReference type="Pfam" id="PF19413">
    <property type="entry name" value="YaiO"/>
    <property type="match status" value="1"/>
</dbReference>
<accession>A0ABT8WGX6</accession>
<comment type="caution">
    <text evidence="2">The sequence shown here is derived from an EMBL/GenBank/DDBJ whole genome shotgun (WGS) entry which is preliminary data.</text>
</comment>